<dbReference type="SUPFAM" id="SSF110997">
    <property type="entry name" value="Sporulation related repeat"/>
    <property type="match status" value="1"/>
</dbReference>
<dbReference type="InterPro" id="IPR011250">
    <property type="entry name" value="OMP/PagP_B-barrel"/>
</dbReference>
<accession>A0A378K736</accession>
<dbReference type="Gene3D" id="3.30.70.1070">
    <property type="entry name" value="Sporulation related repeat"/>
    <property type="match status" value="1"/>
</dbReference>
<gene>
    <name evidence="3" type="ORF">Lmor_3168</name>
    <name evidence="4" type="ORF">NCTC12239_02589</name>
</gene>
<reference evidence="4 6" key="2">
    <citation type="submission" date="2018-06" db="EMBL/GenBank/DDBJ databases">
        <authorList>
            <consortium name="Pathogen Informatics"/>
            <person name="Doyle S."/>
        </authorList>
    </citation>
    <scope>NUCLEOTIDE SEQUENCE [LARGE SCALE GENOMIC DNA]</scope>
    <source>
        <strain evidence="4 6">NCTC12239</strain>
    </source>
</reference>
<name>A0A378K736_9GAMM</name>
<feature type="chain" id="PRO_5016780870" evidence="1">
    <location>
        <begin position="26"/>
        <end position="379"/>
    </location>
</feature>
<keyword evidence="1" id="KW-0732">Signal</keyword>
<dbReference type="EMBL" id="LNYN01000042">
    <property type="protein sequence ID" value="KTD31061.1"/>
    <property type="molecule type" value="Genomic_DNA"/>
</dbReference>
<keyword evidence="5" id="KW-1185">Reference proteome</keyword>
<feature type="signal peptide" evidence="1">
    <location>
        <begin position="1"/>
        <end position="25"/>
    </location>
</feature>
<evidence type="ECO:0000256" key="1">
    <source>
        <dbReference type="SAM" id="SignalP"/>
    </source>
</evidence>
<evidence type="ECO:0000313" key="4">
    <source>
        <dbReference type="EMBL" id="STX63641.1"/>
    </source>
</evidence>
<reference evidence="3 5" key="1">
    <citation type="submission" date="2015-11" db="EMBL/GenBank/DDBJ databases">
        <title>Genomic analysis of 38 Legionella species identifies large and diverse effector repertoires.</title>
        <authorList>
            <person name="Burstein D."/>
            <person name="Amaro F."/>
            <person name="Zusman T."/>
            <person name="Lifshitz Z."/>
            <person name="Cohen O."/>
            <person name="Gilbert J.A."/>
            <person name="Pupko T."/>
            <person name="Shuman H.A."/>
            <person name="Segal G."/>
        </authorList>
    </citation>
    <scope>NUCLEOTIDE SEQUENCE [LARGE SCALE GENOMIC DNA]</scope>
    <source>
        <strain evidence="3 5">ATCC 43877</strain>
    </source>
</reference>
<evidence type="ECO:0000313" key="5">
    <source>
        <dbReference type="Proteomes" id="UP000054985"/>
    </source>
</evidence>
<dbReference type="STRING" id="39962.Lmor_3168"/>
<dbReference type="SUPFAM" id="SSF56925">
    <property type="entry name" value="OMPA-like"/>
    <property type="match status" value="1"/>
</dbReference>
<dbReference type="InterPro" id="IPR007730">
    <property type="entry name" value="SPOR-like_dom"/>
</dbReference>
<evidence type="ECO:0000313" key="6">
    <source>
        <dbReference type="Proteomes" id="UP000254040"/>
    </source>
</evidence>
<dbReference type="Pfam" id="PF05036">
    <property type="entry name" value="SPOR"/>
    <property type="match status" value="1"/>
</dbReference>
<proteinExistence type="predicted"/>
<feature type="domain" description="SPOR" evidence="2">
    <location>
        <begin position="39"/>
        <end position="116"/>
    </location>
</feature>
<dbReference type="GO" id="GO:0042834">
    <property type="term" value="F:peptidoglycan binding"/>
    <property type="evidence" value="ECO:0007669"/>
    <property type="project" value="InterPro"/>
</dbReference>
<dbReference type="InterPro" id="IPR036680">
    <property type="entry name" value="SPOR-like_sf"/>
</dbReference>
<dbReference type="AlphaFoldDB" id="A0A378K736"/>
<dbReference type="PROSITE" id="PS51724">
    <property type="entry name" value="SPOR"/>
    <property type="match status" value="1"/>
</dbReference>
<dbReference type="Proteomes" id="UP000054985">
    <property type="component" value="Unassembled WGS sequence"/>
</dbReference>
<organism evidence="4 6">
    <name type="scientific">Legionella moravica</name>
    <dbReference type="NCBI Taxonomy" id="39962"/>
    <lineage>
        <taxon>Bacteria</taxon>
        <taxon>Pseudomonadati</taxon>
        <taxon>Pseudomonadota</taxon>
        <taxon>Gammaproteobacteria</taxon>
        <taxon>Legionellales</taxon>
        <taxon>Legionellaceae</taxon>
        <taxon>Legionella</taxon>
    </lineage>
</organism>
<sequence>MRFMALKWTHLLVASSICIAQNAQALVIYGLDRAKSFQSRTHGPFTIQVGSFKSVQNANQLKNQIASQTSYPVSVQSASALHTVIIGPLKTADAVRSAGHLQKKNKAQNKKILASTQVQNPVLNRPAHTLIENKERASSAPKAITNIGHQNRAIYIGVDLGLSSPNSPDFMTVDNGSNYPPPENVDQYSVKLNNMTQMGLQIGSRWERNAQWIPAYALALRYQHLFRKNVEGSITQYSLPDFNNYSYRWGIRSNVVSLYSKMNLVSWGRMMPYVDAGIGVAFNQGLNYSETAYPDITARVSPTYRANTTRQFSYNLGLGLDVALTQQLLMYIGYDFQSFGKMVSDNGVSTWNGEHLSLGTFKTNTGLIGLTYVLGDSFS</sequence>
<evidence type="ECO:0000259" key="2">
    <source>
        <dbReference type="PROSITE" id="PS51724"/>
    </source>
</evidence>
<dbReference type="EMBL" id="UGOG01000001">
    <property type="protein sequence ID" value="STX63641.1"/>
    <property type="molecule type" value="Genomic_DNA"/>
</dbReference>
<protein>
    <submittedName>
        <fullName evidence="4">Opacity protein and related surface antigens</fullName>
    </submittedName>
    <submittedName>
        <fullName evidence="3">Sporulation related domain protein</fullName>
    </submittedName>
</protein>
<dbReference type="Proteomes" id="UP000254040">
    <property type="component" value="Unassembled WGS sequence"/>
</dbReference>
<dbReference type="OrthoDB" id="5652104at2"/>
<dbReference type="Gene3D" id="2.40.160.20">
    <property type="match status" value="1"/>
</dbReference>
<evidence type="ECO:0000313" key="3">
    <source>
        <dbReference type="EMBL" id="KTD31061.1"/>
    </source>
</evidence>